<feature type="transmembrane region" description="Helical" evidence="2">
    <location>
        <begin position="367"/>
        <end position="386"/>
    </location>
</feature>
<proteinExistence type="predicted"/>
<feature type="transmembrane region" description="Helical" evidence="2">
    <location>
        <begin position="336"/>
        <end position="360"/>
    </location>
</feature>
<dbReference type="RefSeq" id="WP_144650593.1">
    <property type="nucleotide sequence ID" value="NZ_VNFK01000008.1"/>
</dbReference>
<feature type="transmembrane region" description="Helical" evidence="2">
    <location>
        <begin position="109"/>
        <end position="130"/>
    </location>
</feature>
<evidence type="ECO:0000256" key="1">
    <source>
        <dbReference type="SAM" id="MobiDB-lite"/>
    </source>
</evidence>
<comment type="caution">
    <text evidence="3">The sequence shown here is derived from an EMBL/GenBank/DDBJ whole genome shotgun (WGS) entry which is preliminary data.</text>
</comment>
<evidence type="ECO:0000256" key="2">
    <source>
        <dbReference type="SAM" id="Phobius"/>
    </source>
</evidence>
<keyword evidence="2" id="KW-0812">Transmembrane</keyword>
<feature type="transmembrane region" description="Helical" evidence="2">
    <location>
        <begin position="78"/>
        <end position="97"/>
    </location>
</feature>
<keyword evidence="2" id="KW-0472">Membrane</keyword>
<dbReference type="EMBL" id="VNFK01000008">
    <property type="protein sequence ID" value="TVU62376.1"/>
    <property type="molecule type" value="Genomic_DNA"/>
</dbReference>
<evidence type="ECO:0008006" key="5">
    <source>
        <dbReference type="Google" id="ProtNLM"/>
    </source>
</evidence>
<feature type="transmembrane region" description="Helical" evidence="2">
    <location>
        <begin position="25"/>
        <end position="46"/>
    </location>
</feature>
<dbReference type="AlphaFoldDB" id="A0A558GZW5"/>
<reference evidence="3 4" key="1">
    <citation type="submission" date="2019-07" db="EMBL/GenBank/DDBJ databases">
        <title>Diversity of Bacteria from Kongsfjorden, Arctic.</title>
        <authorList>
            <person name="Yu Y."/>
        </authorList>
    </citation>
    <scope>NUCLEOTIDE SEQUENCE [LARGE SCALE GENOMIC DNA]</scope>
    <source>
        <strain evidence="3 4">SM1928</strain>
    </source>
</reference>
<evidence type="ECO:0000313" key="3">
    <source>
        <dbReference type="EMBL" id="TVU62376.1"/>
    </source>
</evidence>
<feature type="transmembrane region" description="Helical" evidence="2">
    <location>
        <begin position="52"/>
        <end position="71"/>
    </location>
</feature>
<organism evidence="3 4">
    <name type="scientific">Paenarthrobacter nitroguajacolicus</name>
    <name type="common">Arthrobacter nitroguajacolicus</name>
    <dbReference type="NCBI Taxonomy" id="211146"/>
    <lineage>
        <taxon>Bacteria</taxon>
        <taxon>Bacillati</taxon>
        <taxon>Actinomycetota</taxon>
        <taxon>Actinomycetes</taxon>
        <taxon>Micrococcales</taxon>
        <taxon>Micrococcaceae</taxon>
        <taxon>Paenarthrobacter</taxon>
    </lineage>
</organism>
<name>A0A558GZW5_PAENT</name>
<keyword evidence="2" id="KW-1133">Transmembrane helix</keyword>
<gene>
    <name evidence="3" type="ORF">FQP90_12100</name>
</gene>
<accession>A0A558GZW5</accession>
<protein>
    <recommendedName>
        <fullName evidence="5">O-antigen ligase family protein</fullName>
    </recommendedName>
</protein>
<feature type="transmembrane region" description="Helical" evidence="2">
    <location>
        <begin position="229"/>
        <end position="255"/>
    </location>
</feature>
<sequence length="440" mass="46667">MKPGHRLHEKRNPEFRGLSFTPDQAGWLIGVLALGALISGLAQNILLTYSSFGGFNLMDDLCISLMFMVALTRLAHRFNVPALLSVVWIVACLIALWRTVDESLIPSDSAFFLFRQVCMPVLVIVCGLVMTRREWRWVLVAVMGISLLNAAYIGLEVLGIRLVDPAPFALLSKTAMYPNGLPGYYMSFDLAGELAVRAGGLFLNPPTTGIATGAAAVLAFHAVRSRWRLLLVLAFGLATIATISRAGILLMLIGIVGPILARKLHPLVALPILGIPALMAGNNIADLGNSDSHVDGLTVGVEHAFESVIGRGFGYVGNFAGKAGGLQEASESLSGIAFSAAGLVTVGIYVAALGAAVVFLLRQPGRWESYLAIGALVIAMLAETAGSMNATVPMWLLVGATFASGLRTRKLTSSGSLASTEARLQRQQHKPGVAHEVSLQ</sequence>
<feature type="region of interest" description="Disordered" evidence="1">
    <location>
        <begin position="420"/>
        <end position="440"/>
    </location>
</feature>
<dbReference type="OrthoDB" id="4918889at2"/>
<evidence type="ECO:0000313" key="4">
    <source>
        <dbReference type="Proteomes" id="UP000316500"/>
    </source>
</evidence>
<dbReference type="Proteomes" id="UP000316500">
    <property type="component" value="Unassembled WGS sequence"/>
</dbReference>
<feature type="transmembrane region" description="Helical" evidence="2">
    <location>
        <begin position="137"/>
        <end position="155"/>
    </location>
</feature>